<dbReference type="Pfam" id="PF05050">
    <property type="entry name" value="Methyltransf_21"/>
    <property type="match status" value="1"/>
</dbReference>
<feature type="domain" description="Methyltransferase FkbM" evidence="1">
    <location>
        <begin position="89"/>
        <end position="242"/>
    </location>
</feature>
<dbReference type="OrthoDB" id="9785375at2"/>
<proteinExistence type="predicted"/>
<dbReference type="InterPro" id="IPR052514">
    <property type="entry name" value="SAM-dependent_MTase"/>
</dbReference>
<dbReference type="GO" id="GO:0008168">
    <property type="term" value="F:methyltransferase activity"/>
    <property type="evidence" value="ECO:0007669"/>
    <property type="project" value="UniProtKB-KW"/>
</dbReference>
<dbReference type="GO" id="GO:0032259">
    <property type="term" value="P:methylation"/>
    <property type="evidence" value="ECO:0007669"/>
    <property type="project" value="UniProtKB-KW"/>
</dbReference>
<dbReference type="PANTHER" id="PTHR34203">
    <property type="entry name" value="METHYLTRANSFERASE, FKBM FAMILY PROTEIN"/>
    <property type="match status" value="1"/>
</dbReference>
<sequence length="276" mass="31675">MSIKDNIVVNLAKGVIKKFVPVQRKPNSLGFWQIKRLKHLPNHVLHSIPVYNANFYFEKPYEFIHSYDELIVDELYRFNAATDSPLIIDCGANIGLSVLYFKHLYPQSRIIAFEPDKVNNRLLTKNIDSFGLQNVSLEEKAIWIHNNTITFAASGSQGSKIDEVGGHNGSITVQCQRLADLLQQKVDFLKIDIEGAEYEVIKDCKHLLPNVDHLFVEYHGDINEAYKLTEMLVIFQEAGFDYYLQEAADNVQHPLVRGKQTTTFDQQLNIFAYKKQ</sequence>
<dbReference type="NCBIfam" id="TIGR01444">
    <property type="entry name" value="fkbM_fam"/>
    <property type="match status" value="1"/>
</dbReference>
<dbReference type="RefSeq" id="WP_111596662.1">
    <property type="nucleotide sequence ID" value="NZ_QLLL01000002.1"/>
</dbReference>
<protein>
    <submittedName>
        <fullName evidence="2">FkbM family methyltransferase</fullName>
    </submittedName>
</protein>
<dbReference type="SUPFAM" id="SSF53335">
    <property type="entry name" value="S-adenosyl-L-methionine-dependent methyltransferases"/>
    <property type="match status" value="1"/>
</dbReference>
<dbReference type="AlphaFoldDB" id="A0A327QXJ6"/>
<accession>A0A327QXJ6</accession>
<reference evidence="2 3" key="1">
    <citation type="submission" date="2018-06" db="EMBL/GenBank/DDBJ databases">
        <title>Genomic Encyclopedia of Archaeal and Bacterial Type Strains, Phase II (KMG-II): from individual species to whole genera.</title>
        <authorList>
            <person name="Goeker M."/>
        </authorList>
    </citation>
    <scope>NUCLEOTIDE SEQUENCE [LARGE SCALE GENOMIC DNA]</scope>
    <source>
        <strain evidence="2 3">DSM 23857</strain>
    </source>
</reference>
<organism evidence="2 3">
    <name type="scientific">Chitinophaga skermanii</name>
    <dbReference type="NCBI Taxonomy" id="331697"/>
    <lineage>
        <taxon>Bacteria</taxon>
        <taxon>Pseudomonadati</taxon>
        <taxon>Bacteroidota</taxon>
        <taxon>Chitinophagia</taxon>
        <taxon>Chitinophagales</taxon>
        <taxon>Chitinophagaceae</taxon>
        <taxon>Chitinophaga</taxon>
    </lineage>
</organism>
<name>A0A327QXJ6_9BACT</name>
<dbReference type="Proteomes" id="UP000249547">
    <property type="component" value="Unassembled WGS sequence"/>
</dbReference>
<evidence type="ECO:0000259" key="1">
    <source>
        <dbReference type="Pfam" id="PF05050"/>
    </source>
</evidence>
<keyword evidence="3" id="KW-1185">Reference proteome</keyword>
<gene>
    <name evidence="2" type="ORF">LX64_01171</name>
</gene>
<evidence type="ECO:0000313" key="2">
    <source>
        <dbReference type="EMBL" id="RAJ08518.1"/>
    </source>
</evidence>
<evidence type="ECO:0000313" key="3">
    <source>
        <dbReference type="Proteomes" id="UP000249547"/>
    </source>
</evidence>
<comment type="caution">
    <text evidence="2">The sequence shown here is derived from an EMBL/GenBank/DDBJ whole genome shotgun (WGS) entry which is preliminary data.</text>
</comment>
<dbReference type="EMBL" id="QLLL01000002">
    <property type="protein sequence ID" value="RAJ08518.1"/>
    <property type="molecule type" value="Genomic_DNA"/>
</dbReference>
<dbReference type="InterPro" id="IPR006342">
    <property type="entry name" value="FkbM_mtfrase"/>
</dbReference>
<keyword evidence="2" id="KW-0808">Transferase</keyword>
<dbReference type="PANTHER" id="PTHR34203:SF15">
    <property type="entry name" value="SLL1173 PROTEIN"/>
    <property type="match status" value="1"/>
</dbReference>
<keyword evidence="2" id="KW-0489">Methyltransferase</keyword>
<dbReference type="Gene3D" id="3.40.50.150">
    <property type="entry name" value="Vaccinia Virus protein VP39"/>
    <property type="match status" value="1"/>
</dbReference>
<dbReference type="InterPro" id="IPR029063">
    <property type="entry name" value="SAM-dependent_MTases_sf"/>
</dbReference>